<organism evidence="2 3">
    <name type="scientific">Chaetoceros tenuissimus</name>
    <dbReference type="NCBI Taxonomy" id="426638"/>
    <lineage>
        <taxon>Eukaryota</taxon>
        <taxon>Sar</taxon>
        <taxon>Stramenopiles</taxon>
        <taxon>Ochrophyta</taxon>
        <taxon>Bacillariophyta</taxon>
        <taxon>Coscinodiscophyceae</taxon>
        <taxon>Chaetocerotophycidae</taxon>
        <taxon>Chaetocerotales</taxon>
        <taxon>Chaetocerotaceae</taxon>
        <taxon>Chaetoceros</taxon>
    </lineage>
</organism>
<evidence type="ECO:0000313" key="3">
    <source>
        <dbReference type="Proteomes" id="UP001054902"/>
    </source>
</evidence>
<reference evidence="2 3" key="1">
    <citation type="journal article" date="2021" name="Sci. Rep.">
        <title>The genome of the diatom Chaetoceros tenuissimus carries an ancient integrated fragment of an extant virus.</title>
        <authorList>
            <person name="Hongo Y."/>
            <person name="Kimura K."/>
            <person name="Takaki Y."/>
            <person name="Yoshida Y."/>
            <person name="Baba S."/>
            <person name="Kobayashi G."/>
            <person name="Nagasaki K."/>
            <person name="Hano T."/>
            <person name="Tomaru Y."/>
        </authorList>
    </citation>
    <scope>NUCLEOTIDE SEQUENCE [LARGE SCALE GENOMIC DNA]</scope>
    <source>
        <strain evidence="2 3">NIES-3715</strain>
    </source>
</reference>
<dbReference type="AlphaFoldDB" id="A0AAD3GZY1"/>
<evidence type="ECO:0000256" key="1">
    <source>
        <dbReference type="SAM" id="MobiDB-lite"/>
    </source>
</evidence>
<gene>
    <name evidence="2" type="ORF">CTEN210_01986</name>
</gene>
<feature type="compositionally biased region" description="Basic and acidic residues" evidence="1">
    <location>
        <begin position="1"/>
        <end position="10"/>
    </location>
</feature>
<dbReference type="Proteomes" id="UP001054902">
    <property type="component" value="Unassembled WGS sequence"/>
</dbReference>
<comment type="caution">
    <text evidence="2">The sequence shown here is derived from an EMBL/GenBank/DDBJ whole genome shotgun (WGS) entry which is preliminary data.</text>
</comment>
<sequence>MDSLSQEKQEPTSVTRKMVSFSSVEMRHHERTVGHNPSVSDNGPALDLAWEYDEETCIPLEEYEKNREPRRNKSDLMLRRHEREKILRFDHNVSKEELKGAVKEIKKAKACRRDTLNRMKYEGVHEVQEKFIRSAERLLGMRRSTKKEIDALWMSSYLERKDHKVPTLNRQRTANLDETGHLKSSFRSQVTVTKLPKDDASC</sequence>
<accession>A0AAD3GZY1</accession>
<protein>
    <submittedName>
        <fullName evidence="2">Uncharacterized protein</fullName>
    </submittedName>
</protein>
<dbReference type="EMBL" id="BLLK01000020">
    <property type="protein sequence ID" value="GFH45512.1"/>
    <property type="molecule type" value="Genomic_DNA"/>
</dbReference>
<evidence type="ECO:0000313" key="2">
    <source>
        <dbReference type="EMBL" id="GFH45512.1"/>
    </source>
</evidence>
<name>A0AAD3GZY1_9STRA</name>
<proteinExistence type="predicted"/>
<keyword evidence="3" id="KW-1185">Reference proteome</keyword>
<feature type="region of interest" description="Disordered" evidence="1">
    <location>
        <begin position="1"/>
        <end position="22"/>
    </location>
</feature>
<feature type="compositionally biased region" description="Polar residues" evidence="1">
    <location>
        <begin position="11"/>
        <end position="22"/>
    </location>
</feature>